<protein>
    <submittedName>
        <fullName evidence="2">Uncharacterized protein</fullName>
    </submittedName>
</protein>
<feature type="non-terminal residue" evidence="2">
    <location>
        <position position="216"/>
    </location>
</feature>
<keyword evidence="1" id="KW-0853">WD repeat</keyword>
<accession>A0A974DYZ1</accession>
<dbReference type="GO" id="GO:0035973">
    <property type="term" value="P:aggrephagy"/>
    <property type="evidence" value="ECO:0007669"/>
    <property type="project" value="TreeGrafter"/>
</dbReference>
<sequence length="216" mass="24635">FDLDSIWTFIFGVPVSSGNVFSSIHNVCTEAAMLLLAMLRTMLNSPWQSEEEGSWLREYPVTLMQFFRYLYHNVPDLASMWISSEFLCALSASVFTFNIRPYSEMVTDLDDEVGSPAEEFKNFASDTGMNRSQSEYCNMGTKTYLTNHPAKKFVFDFMRVLVIENLCLTPASKQTPLIDLLLEASPERSTRAQQKEFQTYILDSVMDHLLAADVLL</sequence>
<evidence type="ECO:0000313" key="2">
    <source>
        <dbReference type="EMBL" id="OCU00171.1"/>
    </source>
</evidence>
<gene>
    <name evidence="2" type="ORF">XELAEV_1800594711mg</name>
</gene>
<dbReference type="PANTHER" id="PTHR46108:SF1">
    <property type="entry name" value="WD REPEAT AND FYVE DOMAIN-CONTAINING PROTEIN 3"/>
    <property type="match status" value="1"/>
</dbReference>
<evidence type="ECO:0000256" key="1">
    <source>
        <dbReference type="ARBA" id="ARBA00022574"/>
    </source>
</evidence>
<organism evidence="2 3">
    <name type="scientific">Xenopus laevis</name>
    <name type="common">African clawed frog</name>
    <dbReference type="NCBI Taxonomy" id="8355"/>
    <lineage>
        <taxon>Eukaryota</taxon>
        <taxon>Metazoa</taxon>
        <taxon>Chordata</taxon>
        <taxon>Craniata</taxon>
        <taxon>Vertebrata</taxon>
        <taxon>Euteleostomi</taxon>
        <taxon>Amphibia</taxon>
        <taxon>Batrachia</taxon>
        <taxon>Anura</taxon>
        <taxon>Pipoidea</taxon>
        <taxon>Pipidae</taxon>
        <taxon>Xenopodinae</taxon>
        <taxon>Xenopus</taxon>
        <taxon>Xenopus</taxon>
    </lineage>
</organism>
<reference evidence="3" key="1">
    <citation type="journal article" date="2016" name="Nature">
        <title>Genome evolution in the allotetraploid frog Xenopus laevis.</title>
        <authorList>
            <person name="Session A.M."/>
            <person name="Uno Y."/>
            <person name="Kwon T."/>
            <person name="Chapman J.A."/>
            <person name="Toyoda A."/>
            <person name="Takahashi S."/>
            <person name="Fukui A."/>
            <person name="Hikosaka A."/>
            <person name="Suzuki A."/>
            <person name="Kondo M."/>
            <person name="van Heeringen S.J."/>
            <person name="Quigley I."/>
            <person name="Heinz S."/>
            <person name="Ogino H."/>
            <person name="Ochi H."/>
            <person name="Hellsten U."/>
            <person name="Lyons J.B."/>
            <person name="Simakov O."/>
            <person name="Putnam N."/>
            <person name="Stites J."/>
            <person name="Kuroki Y."/>
            <person name="Tanaka T."/>
            <person name="Michiue T."/>
            <person name="Watanabe M."/>
            <person name="Bogdanovic O."/>
            <person name="Lister R."/>
            <person name="Georgiou G."/>
            <person name="Paranjpe S.S."/>
            <person name="van Kruijsbergen I."/>
            <person name="Shu S."/>
            <person name="Carlson J."/>
            <person name="Kinoshita T."/>
            <person name="Ohta Y."/>
            <person name="Mawaribuchi S."/>
            <person name="Jenkins J."/>
            <person name="Grimwood J."/>
            <person name="Schmutz J."/>
            <person name="Mitros T."/>
            <person name="Mozaffari S.V."/>
            <person name="Suzuki Y."/>
            <person name="Haramoto Y."/>
            <person name="Yamamoto T.S."/>
            <person name="Takagi C."/>
            <person name="Heald R."/>
            <person name="Miller K."/>
            <person name="Haudenschild C."/>
            <person name="Kitzman J."/>
            <person name="Nakayama T."/>
            <person name="Izutsu Y."/>
            <person name="Robert J."/>
            <person name="Fortriede J."/>
            <person name="Burns K."/>
            <person name="Lotay V."/>
            <person name="Karimi K."/>
            <person name="Yasuoka Y."/>
            <person name="Dichmann D.S."/>
            <person name="Flajnik M.F."/>
            <person name="Houston D.W."/>
            <person name="Shendure J."/>
            <person name="DuPasquier L."/>
            <person name="Vize P.D."/>
            <person name="Zorn A.M."/>
            <person name="Ito M."/>
            <person name="Marcotte E.M."/>
            <person name="Wallingford J.B."/>
            <person name="Ito Y."/>
            <person name="Asashima M."/>
            <person name="Ueno N."/>
            <person name="Matsuda Y."/>
            <person name="Veenstra G.J."/>
            <person name="Fujiyama A."/>
            <person name="Harland R.M."/>
            <person name="Taira M."/>
            <person name="Rokhsar D.S."/>
        </authorList>
    </citation>
    <scope>NUCLEOTIDE SEQUENCE [LARGE SCALE GENOMIC DNA]</scope>
    <source>
        <strain evidence="3">J</strain>
    </source>
</reference>
<dbReference type="OMA" id="MWISSEF"/>
<dbReference type="AlphaFoldDB" id="A0A974DYZ1"/>
<dbReference type="InterPro" id="IPR051944">
    <property type="entry name" value="BEACH_domain_protein"/>
</dbReference>
<proteinExistence type="predicted"/>
<evidence type="ECO:0000313" key="3">
    <source>
        <dbReference type="Proteomes" id="UP000694892"/>
    </source>
</evidence>
<dbReference type="Proteomes" id="UP000694892">
    <property type="component" value="Chromosome 1L"/>
</dbReference>
<dbReference type="PANTHER" id="PTHR46108">
    <property type="entry name" value="BLUE CHEESE"/>
    <property type="match status" value="1"/>
</dbReference>
<name>A0A974DYZ1_XENLA</name>
<dbReference type="EMBL" id="CM004466">
    <property type="protein sequence ID" value="OCU00171.1"/>
    <property type="molecule type" value="Genomic_DNA"/>
</dbReference>
<feature type="non-terminal residue" evidence="2">
    <location>
        <position position="1"/>
    </location>
</feature>